<dbReference type="GO" id="GO:0005634">
    <property type="term" value="C:nucleus"/>
    <property type="evidence" value="ECO:0007669"/>
    <property type="project" value="UniProtKB-SubCell"/>
</dbReference>
<keyword evidence="9 11" id="KW-0675">Receptor</keyword>
<evidence type="ECO:0000256" key="4">
    <source>
        <dbReference type="ARBA" id="ARBA00022771"/>
    </source>
</evidence>
<dbReference type="PROSITE" id="PS00031">
    <property type="entry name" value="NUCLEAR_REC_DBD_1"/>
    <property type="match status" value="1"/>
</dbReference>
<feature type="compositionally biased region" description="Basic residues" evidence="12">
    <location>
        <begin position="304"/>
        <end position="313"/>
    </location>
</feature>
<dbReference type="InterPro" id="IPR049636">
    <property type="entry name" value="HNF4-like_DBD"/>
</dbReference>
<dbReference type="WBParaSite" id="PSAMB.scaffold4058size15831.g23342.t1">
    <property type="protein sequence ID" value="PSAMB.scaffold4058size15831.g23342.t1"/>
    <property type="gene ID" value="PSAMB.scaffold4058size15831.g23342"/>
</dbReference>
<dbReference type="SMART" id="SM00430">
    <property type="entry name" value="HOLI"/>
    <property type="match status" value="1"/>
</dbReference>
<dbReference type="InterPro" id="IPR001628">
    <property type="entry name" value="Znf_hrmn_rcpt"/>
</dbReference>
<evidence type="ECO:0000256" key="9">
    <source>
        <dbReference type="ARBA" id="ARBA00023170"/>
    </source>
</evidence>
<evidence type="ECO:0000256" key="7">
    <source>
        <dbReference type="ARBA" id="ARBA00023125"/>
    </source>
</evidence>
<name>A0A914WHW2_9BILA</name>
<proteinExistence type="inferred from homology"/>
<dbReference type="CDD" id="cd06157">
    <property type="entry name" value="NR_LBD"/>
    <property type="match status" value="1"/>
</dbReference>
<evidence type="ECO:0000256" key="10">
    <source>
        <dbReference type="ARBA" id="ARBA00023242"/>
    </source>
</evidence>
<keyword evidence="15" id="KW-1185">Reference proteome</keyword>
<dbReference type="SUPFAM" id="SSF48508">
    <property type="entry name" value="Nuclear receptor ligand-binding domain"/>
    <property type="match status" value="1"/>
</dbReference>
<evidence type="ECO:0000313" key="16">
    <source>
        <dbReference type="WBParaSite" id="PSAMB.scaffold4058size15831.g23342.t1"/>
    </source>
</evidence>
<evidence type="ECO:0000313" key="15">
    <source>
        <dbReference type="Proteomes" id="UP000887566"/>
    </source>
</evidence>
<comment type="similarity">
    <text evidence="2 11">Belongs to the nuclear hormone receptor family.</text>
</comment>
<evidence type="ECO:0000256" key="11">
    <source>
        <dbReference type="RuleBase" id="RU004334"/>
    </source>
</evidence>
<dbReference type="PANTHER" id="PTHR24083">
    <property type="entry name" value="NUCLEAR HORMONE RECEPTOR"/>
    <property type="match status" value="1"/>
</dbReference>
<evidence type="ECO:0000256" key="1">
    <source>
        <dbReference type="ARBA" id="ARBA00004123"/>
    </source>
</evidence>
<dbReference type="GO" id="GO:0000978">
    <property type="term" value="F:RNA polymerase II cis-regulatory region sequence-specific DNA binding"/>
    <property type="evidence" value="ECO:0007669"/>
    <property type="project" value="InterPro"/>
</dbReference>
<dbReference type="InterPro" id="IPR035500">
    <property type="entry name" value="NHR-like_dom_sf"/>
</dbReference>
<comment type="subcellular location">
    <subcellularLocation>
        <location evidence="1 11">Nucleus</location>
    </subcellularLocation>
</comment>
<dbReference type="SMART" id="SM00399">
    <property type="entry name" value="ZnF_C4"/>
    <property type="match status" value="1"/>
</dbReference>
<dbReference type="GO" id="GO:0003700">
    <property type="term" value="F:DNA-binding transcription factor activity"/>
    <property type="evidence" value="ECO:0007669"/>
    <property type="project" value="InterPro"/>
</dbReference>
<dbReference type="CDD" id="cd06960">
    <property type="entry name" value="NR_DBD_HNF4A"/>
    <property type="match status" value="1"/>
</dbReference>
<keyword evidence="4 11" id="KW-0863">Zinc-finger</keyword>
<dbReference type="SUPFAM" id="SSF57716">
    <property type="entry name" value="Glucocorticoid receptor-like (DNA-binding domain)"/>
    <property type="match status" value="1"/>
</dbReference>
<keyword evidence="5 11" id="KW-0862">Zinc</keyword>
<dbReference type="Pfam" id="PF00104">
    <property type="entry name" value="Hormone_recep"/>
    <property type="match status" value="1"/>
</dbReference>
<evidence type="ECO:0000256" key="2">
    <source>
        <dbReference type="ARBA" id="ARBA00005993"/>
    </source>
</evidence>
<dbReference type="Proteomes" id="UP000887566">
    <property type="component" value="Unplaced"/>
</dbReference>
<dbReference type="PROSITE" id="PS51843">
    <property type="entry name" value="NR_LBD"/>
    <property type="match status" value="1"/>
</dbReference>
<keyword evidence="3 11" id="KW-0479">Metal-binding</keyword>
<dbReference type="GO" id="GO:0008270">
    <property type="term" value="F:zinc ion binding"/>
    <property type="evidence" value="ECO:0007669"/>
    <property type="project" value="UniProtKB-KW"/>
</dbReference>
<evidence type="ECO:0000256" key="12">
    <source>
        <dbReference type="SAM" id="MobiDB-lite"/>
    </source>
</evidence>
<evidence type="ECO:0000259" key="14">
    <source>
        <dbReference type="PROSITE" id="PS51843"/>
    </source>
</evidence>
<keyword evidence="7 11" id="KW-0238">DNA-binding</keyword>
<dbReference type="InterPro" id="IPR013088">
    <property type="entry name" value="Znf_NHR/GATA"/>
</dbReference>
<evidence type="ECO:0000256" key="3">
    <source>
        <dbReference type="ARBA" id="ARBA00022723"/>
    </source>
</evidence>
<dbReference type="PRINTS" id="PR00398">
    <property type="entry name" value="STRDHORMONER"/>
</dbReference>
<protein>
    <submittedName>
        <fullName evidence="16">Uncharacterized protein</fullName>
    </submittedName>
</protein>
<reference evidence="16" key="1">
    <citation type="submission" date="2022-11" db="UniProtKB">
        <authorList>
            <consortium name="WormBaseParasite"/>
        </authorList>
    </citation>
    <scope>IDENTIFICATION</scope>
</reference>
<feature type="compositionally biased region" description="Polar residues" evidence="12">
    <location>
        <begin position="139"/>
        <end position="155"/>
    </location>
</feature>
<dbReference type="PROSITE" id="PS51030">
    <property type="entry name" value="NUCLEAR_REC_DBD_2"/>
    <property type="match status" value="1"/>
</dbReference>
<keyword evidence="8 11" id="KW-0804">Transcription</keyword>
<evidence type="ECO:0000259" key="13">
    <source>
        <dbReference type="PROSITE" id="PS51030"/>
    </source>
</evidence>
<dbReference type="FunFam" id="3.30.50.10:FF:000030">
    <property type="entry name" value="Nuclear Hormone Receptor family"/>
    <property type="match status" value="1"/>
</dbReference>
<accession>A0A914WHW2</accession>
<feature type="compositionally biased region" description="Low complexity" evidence="12">
    <location>
        <begin position="159"/>
        <end position="170"/>
    </location>
</feature>
<keyword evidence="6 11" id="KW-0805">Transcription regulation</keyword>
<keyword evidence="10 11" id="KW-0539">Nucleus</keyword>
<organism evidence="15 16">
    <name type="scientific">Plectus sambesii</name>
    <dbReference type="NCBI Taxonomy" id="2011161"/>
    <lineage>
        <taxon>Eukaryota</taxon>
        <taxon>Metazoa</taxon>
        <taxon>Ecdysozoa</taxon>
        <taxon>Nematoda</taxon>
        <taxon>Chromadorea</taxon>
        <taxon>Plectida</taxon>
        <taxon>Plectina</taxon>
        <taxon>Plectoidea</taxon>
        <taxon>Plectidae</taxon>
        <taxon>Plectus</taxon>
    </lineage>
</organism>
<feature type="domain" description="Nuclear receptor" evidence="13">
    <location>
        <begin position="222"/>
        <end position="297"/>
    </location>
</feature>
<feature type="region of interest" description="Disordered" evidence="12">
    <location>
        <begin position="296"/>
        <end position="342"/>
    </location>
</feature>
<feature type="domain" description="NR LBD" evidence="14">
    <location>
        <begin position="354"/>
        <end position="593"/>
    </location>
</feature>
<evidence type="ECO:0000256" key="5">
    <source>
        <dbReference type="ARBA" id="ARBA00022833"/>
    </source>
</evidence>
<dbReference type="Gene3D" id="1.10.565.10">
    <property type="entry name" value="Retinoid X Receptor"/>
    <property type="match status" value="1"/>
</dbReference>
<dbReference type="InterPro" id="IPR050274">
    <property type="entry name" value="Nuclear_hormone_rcpt_NR2"/>
</dbReference>
<evidence type="ECO:0000256" key="8">
    <source>
        <dbReference type="ARBA" id="ARBA00023163"/>
    </source>
</evidence>
<sequence>MQCVDVDVDRAWGRWSIHRTPVVSAPARTALVQRPGVIFTDSRVRVRLPSALFSCFRRCICTYFRLCILFCWLCRFRQAILFRSTPPRSRRHIRSVIRAGYYFLAVRKYERRVRASAEEEVCSRSASSSSTVAWHTASQPQPTAKDSRPPTTTPTDAHLSLSLRPGRSPSDSAPVTRFLHLPLALGLCNRTSAFINCTFARSSAHVVASSSSMGIDGLDLNTDFCVVCGDKAIGRHYGAIACNGCKGFFRRTVWQNLQYTCRFSKKCNIDKDHRNACRYCRFQKCLSDGMKPEAIQNERDRIGSTKRNRKRSMPPHLRSANEGVASDSDDGPSPARMSADRLLDRSVDSTTAAASRRLVEVLLDIESRLKASQLAVLNGSLTSILLGGGERLAETAIDTATSRQRVMALMINWANMLHPFPDLPIVDKVLLLKHTSAAFGLLYIAQRSLTSAAISLPNDTYLPINPSIHFPDLTNVTSRIVDELISPLRRINIEEAEIAALKALVLLSPDVAGLSASTKDCLREARDGLLRALFSYLSQILQPVDASVRLSNLLMVVPALFSVSQNIVDNVQLGSLFGLADYTPIAKDYLLSSQYSSAGCQAQSVVNFAQALNAHQTSLVAAGLPVIPSASLPMMRNNAASLQLPVKVFMA</sequence>
<dbReference type="Gene3D" id="3.30.50.10">
    <property type="entry name" value="Erythroid Transcription Factor GATA-1, subunit A"/>
    <property type="match status" value="1"/>
</dbReference>
<dbReference type="Pfam" id="PF00105">
    <property type="entry name" value="zf-C4"/>
    <property type="match status" value="1"/>
</dbReference>
<evidence type="ECO:0000256" key="6">
    <source>
        <dbReference type="ARBA" id="ARBA00023015"/>
    </source>
</evidence>
<dbReference type="InterPro" id="IPR000536">
    <property type="entry name" value="Nucl_hrmn_rcpt_lig-bd"/>
</dbReference>
<dbReference type="AlphaFoldDB" id="A0A914WHW2"/>
<feature type="region of interest" description="Disordered" evidence="12">
    <location>
        <begin position="132"/>
        <end position="170"/>
    </location>
</feature>
<dbReference type="InterPro" id="IPR001723">
    <property type="entry name" value="Nuclear_hrmn_rcpt"/>
</dbReference>
<dbReference type="PRINTS" id="PR00047">
    <property type="entry name" value="STROIDFINGER"/>
</dbReference>